<evidence type="ECO:0000313" key="1">
    <source>
        <dbReference type="EMBL" id="EKC41779.1"/>
    </source>
</evidence>
<dbReference type="InParanoid" id="K1RDK5"/>
<proteinExistence type="predicted"/>
<protein>
    <submittedName>
        <fullName evidence="1">Uncharacterized protein</fullName>
    </submittedName>
</protein>
<organism evidence="1">
    <name type="scientific">Magallana gigas</name>
    <name type="common">Pacific oyster</name>
    <name type="synonym">Crassostrea gigas</name>
    <dbReference type="NCBI Taxonomy" id="29159"/>
    <lineage>
        <taxon>Eukaryota</taxon>
        <taxon>Metazoa</taxon>
        <taxon>Spiralia</taxon>
        <taxon>Lophotrochozoa</taxon>
        <taxon>Mollusca</taxon>
        <taxon>Bivalvia</taxon>
        <taxon>Autobranchia</taxon>
        <taxon>Pteriomorphia</taxon>
        <taxon>Ostreida</taxon>
        <taxon>Ostreoidea</taxon>
        <taxon>Ostreidae</taxon>
        <taxon>Magallana</taxon>
    </lineage>
</organism>
<sequence length="284" mass="31400">MEISASRHREWPPEESRELKPDKQEEGVPKEKSWEVFILLNEHRLNLEKNMAAKYPGGPPPPYQGAPPPYHYPMAGTTVIVQQAPPPPRTNHGILGSLTKDLNKFGRSVQKELDAAGNMIRSEYNQHNYGPVMENFVTGNQVQLVSKASGRCLQIVQSQSGQLVVDGTGNLGQQVFNALWTVINEGSNQVRLHNNFNYLAIVKGQTMVIHKPQGAPLGIETKFQLVLKGQNFVCLESLSERGKCVGVLADGSLKPALACSNTDEHAKFGVYLASTPYSQYPRQK</sequence>
<dbReference type="AlphaFoldDB" id="K1RDK5"/>
<dbReference type="HOGENOM" id="CLU_980877_0_0_1"/>
<gene>
    <name evidence="1" type="ORF">CGI_10021646</name>
</gene>
<accession>K1RDK5</accession>
<name>K1RDK5_MAGGI</name>
<reference evidence="1" key="1">
    <citation type="journal article" date="2012" name="Nature">
        <title>The oyster genome reveals stress adaptation and complexity of shell formation.</title>
        <authorList>
            <person name="Zhang G."/>
            <person name="Fang X."/>
            <person name="Guo X."/>
            <person name="Li L."/>
            <person name="Luo R."/>
            <person name="Xu F."/>
            <person name="Yang P."/>
            <person name="Zhang L."/>
            <person name="Wang X."/>
            <person name="Qi H."/>
            <person name="Xiong Z."/>
            <person name="Que H."/>
            <person name="Xie Y."/>
            <person name="Holland P.W."/>
            <person name="Paps J."/>
            <person name="Zhu Y."/>
            <person name="Wu F."/>
            <person name="Chen Y."/>
            <person name="Wang J."/>
            <person name="Peng C."/>
            <person name="Meng J."/>
            <person name="Yang L."/>
            <person name="Liu J."/>
            <person name="Wen B."/>
            <person name="Zhang N."/>
            <person name="Huang Z."/>
            <person name="Zhu Q."/>
            <person name="Feng Y."/>
            <person name="Mount A."/>
            <person name="Hedgecock D."/>
            <person name="Xu Z."/>
            <person name="Liu Y."/>
            <person name="Domazet-Loso T."/>
            <person name="Du Y."/>
            <person name="Sun X."/>
            <person name="Zhang S."/>
            <person name="Liu B."/>
            <person name="Cheng P."/>
            <person name="Jiang X."/>
            <person name="Li J."/>
            <person name="Fan D."/>
            <person name="Wang W."/>
            <person name="Fu W."/>
            <person name="Wang T."/>
            <person name="Wang B."/>
            <person name="Zhang J."/>
            <person name="Peng Z."/>
            <person name="Li Y."/>
            <person name="Li N."/>
            <person name="Wang J."/>
            <person name="Chen M."/>
            <person name="He Y."/>
            <person name="Tan F."/>
            <person name="Song X."/>
            <person name="Zheng Q."/>
            <person name="Huang R."/>
            <person name="Yang H."/>
            <person name="Du X."/>
            <person name="Chen L."/>
            <person name="Yang M."/>
            <person name="Gaffney P.M."/>
            <person name="Wang S."/>
            <person name="Luo L."/>
            <person name="She Z."/>
            <person name="Ming Y."/>
            <person name="Huang W."/>
            <person name="Zhang S."/>
            <person name="Huang B."/>
            <person name="Zhang Y."/>
            <person name="Qu T."/>
            <person name="Ni P."/>
            <person name="Miao G."/>
            <person name="Wang J."/>
            <person name="Wang Q."/>
            <person name="Steinberg C.E."/>
            <person name="Wang H."/>
            <person name="Li N."/>
            <person name="Qian L."/>
            <person name="Zhang G."/>
            <person name="Li Y."/>
            <person name="Yang H."/>
            <person name="Liu X."/>
            <person name="Wang J."/>
            <person name="Yin Y."/>
            <person name="Wang J."/>
        </authorList>
    </citation>
    <scope>NUCLEOTIDE SEQUENCE [LARGE SCALE GENOMIC DNA]</scope>
    <source>
        <strain evidence="1">05x7-T-G4-1.051#20</strain>
    </source>
</reference>
<dbReference type="EMBL" id="JH816169">
    <property type="protein sequence ID" value="EKC41779.1"/>
    <property type="molecule type" value="Genomic_DNA"/>
</dbReference>